<organism evidence="2 3">
    <name type="scientific">Cryptosporangium aurantiacum</name>
    <dbReference type="NCBI Taxonomy" id="134849"/>
    <lineage>
        <taxon>Bacteria</taxon>
        <taxon>Bacillati</taxon>
        <taxon>Actinomycetota</taxon>
        <taxon>Actinomycetes</taxon>
        <taxon>Cryptosporangiales</taxon>
        <taxon>Cryptosporangiaceae</taxon>
        <taxon>Cryptosporangium</taxon>
    </lineage>
</organism>
<keyword evidence="1" id="KW-0472">Membrane</keyword>
<proteinExistence type="predicted"/>
<evidence type="ECO:0000313" key="2">
    <source>
        <dbReference type="EMBL" id="SHM99705.1"/>
    </source>
</evidence>
<reference evidence="2 3" key="1">
    <citation type="submission" date="2016-11" db="EMBL/GenBank/DDBJ databases">
        <authorList>
            <person name="Jaros S."/>
            <person name="Januszkiewicz K."/>
            <person name="Wedrychowicz H."/>
        </authorList>
    </citation>
    <scope>NUCLEOTIDE SEQUENCE [LARGE SCALE GENOMIC DNA]</scope>
    <source>
        <strain evidence="2 3">DSM 46144</strain>
    </source>
</reference>
<dbReference type="Proteomes" id="UP000184440">
    <property type="component" value="Unassembled WGS sequence"/>
</dbReference>
<dbReference type="STRING" id="134849.SAMN05443668_102478"/>
<dbReference type="AlphaFoldDB" id="A0A1M7N7Y0"/>
<dbReference type="RefSeq" id="WP_143175092.1">
    <property type="nucleotide sequence ID" value="NZ_FRCS01000002.1"/>
</dbReference>
<protein>
    <submittedName>
        <fullName evidence="2">Uncharacterized protein</fullName>
    </submittedName>
</protein>
<name>A0A1M7N7Y0_9ACTN</name>
<sequence length="262" mass="29244">MRTGLRRVGRDVARGRHLEVYVVAALALTFATLSVVGDVVPDNLRWAALLAGMALLVYRITVPEPVGSVAKVFGDRTAFEEVPLAARLKAATEVWVFAPSGVNFLSMPHLDLLRKTVLARGGDVRVVVLDPAAKDAVALAVRQLDRSVTYPLQDFRESLTTVLRHLGSVSTWQVNGKFEHRLLDYNPGFSIVAVDPQKRHGRVIVEFHGFHNESTVTRMHLELRRADSERWYAYWVEQFEYIWAAARRPADDSTCADDPAAV</sequence>
<accession>A0A1M7N7Y0</accession>
<keyword evidence="1" id="KW-0812">Transmembrane</keyword>
<evidence type="ECO:0000313" key="3">
    <source>
        <dbReference type="Proteomes" id="UP000184440"/>
    </source>
</evidence>
<feature type="transmembrane region" description="Helical" evidence="1">
    <location>
        <begin position="20"/>
        <end position="37"/>
    </location>
</feature>
<dbReference type="EMBL" id="FRCS01000002">
    <property type="protein sequence ID" value="SHM99705.1"/>
    <property type="molecule type" value="Genomic_DNA"/>
</dbReference>
<keyword evidence="3" id="KW-1185">Reference proteome</keyword>
<keyword evidence="1" id="KW-1133">Transmembrane helix</keyword>
<evidence type="ECO:0000256" key="1">
    <source>
        <dbReference type="SAM" id="Phobius"/>
    </source>
</evidence>
<gene>
    <name evidence="2" type="ORF">SAMN05443668_102478</name>
</gene>
<dbReference type="OrthoDB" id="3474232at2"/>